<feature type="transmembrane region" description="Helical" evidence="1">
    <location>
        <begin position="66"/>
        <end position="83"/>
    </location>
</feature>
<gene>
    <name evidence="2" type="ORF">g.1614</name>
</gene>
<feature type="transmembrane region" description="Helical" evidence="1">
    <location>
        <begin position="20"/>
        <end position="40"/>
    </location>
</feature>
<organism evidence="2">
    <name type="scientific">Homalodisca liturata</name>
    <dbReference type="NCBI Taxonomy" id="320908"/>
    <lineage>
        <taxon>Eukaryota</taxon>
        <taxon>Metazoa</taxon>
        <taxon>Ecdysozoa</taxon>
        <taxon>Arthropoda</taxon>
        <taxon>Hexapoda</taxon>
        <taxon>Insecta</taxon>
        <taxon>Pterygota</taxon>
        <taxon>Neoptera</taxon>
        <taxon>Paraneoptera</taxon>
        <taxon>Hemiptera</taxon>
        <taxon>Auchenorrhyncha</taxon>
        <taxon>Membracoidea</taxon>
        <taxon>Cicadellidae</taxon>
        <taxon>Cicadellinae</taxon>
        <taxon>Proconiini</taxon>
        <taxon>Homalodisca</taxon>
    </lineage>
</organism>
<keyword evidence="1" id="KW-1133">Transmembrane helix</keyword>
<evidence type="ECO:0000256" key="1">
    <source>
        <dbReference type="SAM" id="Phobius"/>
    </source>
</evidence>
<name>A0A1B6J5L3_9HEMI</name>
<dbReference type="EMBL" id="GECU01013238">
    <property type="protein sequence ID" value="JAS94468.1"/>
    <property type="molecule type" value="Transcribed_RNA"/>
</dbReference>
<keyword evidence="1" id="KW-0812">Transmembrane</keyword>
<sequence length="107" mass="12580">RSHLRSNIELIDFVNINSQSLIKVFYLLIYYYFLNVIAYTKKLLKMSKSKVDDDIAKSDFREMLNMAWMGFIFMVMFITYNAMENIEKPFLASATEDDPTFTADGYV</sequence>
<protein>
    <submittedName>
        <fullName evidence="2">Uncharacterized protein</fullName>
    </submittedName>
</protein>
<accession>A0A1B6J5L3</accession>
<keyword evidence="1" id="KW-0472">Membrane</keyword>
<evidence type="ECO:0000313" key="2">
    <source>
        <dbReference type="EMBL" id="JAS94468.1"/>
    </source>
</evidence>
<reference evidence="2" key="1">
    <citation type="submission" date="2015-11" db="EMBL/GenBank/DDBJ databases">
        <title>De novo transcriptome assembly of four potential Pierce s Disease insect vectors from Arizona vineyards.</title>
        <authorList>
            <person name="Tassone E.E."/>
        </authorList>
    </citation>
    <scope>NUCLEOTIDE SEQUENCE</scope>
</reference>
<feature type="non-terminal residue" evidence="2">
    <location>
        <position position="1"/>
    </location>
</feature>
<feature type="non-terminal residue" evidence="2">
    <location>
        <position position="107"/>
    </location>
</feature>
<dbReference type="AlphaFoldDB" id="A0A1B6J5L3"/>
<proteinExistence type="predicted"/>